<evidence type="ECO:0000313" key="1">
    <source>
        <dbReference type="EMBL" id="CCX12480.1"/>
    </source>
</evidence>
<protein>
    <submittedName>
        <fullName evidence="1">Uncharacterized protein</fullName>
    </submittedName>
</protein>
<sequence>MKREEAKTYSFFEYNTDYWKIRLGSPTLVYIADKSAKRKPFKLEEWSIHVEKSRHIKITWLDSEQVYEVACFA</sequence>
<proteinExistence type="predicted"/>
<evidence type="ECO:0000313" key="2">
    <source>
        <dbReference type="Proteomes" id="UP000018144"/>
    </source>
</evidence>
<gene>
    <name evidence="1" type="ORF">PCON_12074</name>
</gene>
<accession>U4L5N7</accession>
<dbReference type="AlphaFoldDB" id="U4L5N7"/>
<dbReference type="EMBL" id="HF935704">
    <property type="protein sequence ID" value="CCX12480.1"/>
    <property type="molecule type" value="Genomic_DNA"/>
</dbReference>
<organism evidence="1 2">
    <name type="scientific">Pyronema omphalodes (strain CBS 100304)</name>
    <name type="common">Pyronema confluens</name>
    <dbReference type="NCBI Taxonomy" id="1076935"/>
    <lineage>
        <taxon>Eukaryota</taxon>
        <taxon>Fungi</taxon>
        <taxon>Dikarya</taxon>
        <taxon>Ascomycota</taxon>
        <taxon>Pezizomycotina</taxon>
        <taxon>Pezizomycetes</taxon>
        <taxon>Pezizales</taxon>
        <taxon>Pyronemataceae</taxon>
        <taxon>Pyronema</taxon>
    </lineage>
</organism>
<keyword evidence="2" id="KW-1185">Reference proteome</keyword>
<dbReference type="Proteomes" id="UP000018144">
    <property type="component" value="Unassembled WGS sequence"/>
</dbReference>
<reference evidence="1 2" key="1">
    <citation type="journal article" date="2013" name="PLoS Genet.">
        <title>The genome and development-dependent transcriptomes of Pyronema confluens: a window into fungal evolution.</title>
        <authorList>
            <person name="Traeger S."/>
            <person name="Altegoer F."/>
            <person name="Freitag M."/>
            <person name="Gabaldon T."/>
            <person name="Kempken F."/>
            <person name="Kumar A."/>
            <person name="Marcet-Houben M."/>
            <person name="Poggeler S."/>
            <person name="Stajich J.E."/>
            <person name="Nowrousian M."/>
        </authorList>
    </citation>
    <scope>NUCLEOTIDE SEQUENCE [LARGE SCALE GENOMIC DNA]</scope>
    <source>
        <strain evidence="2">CBS 100304</strain>
        <tissue evidence="1">Vegetative mycelium</tissue>
    </source>
</reference>
<name>U4L5N7_PYROM</name>